<evidence type="ECO:0000313" key="2">
    <source>
        <dbReference type="Proteomes" id="UP001234297"/>
    </source>
</evidence>
<sequence>MAMKRVISAMAVFLLLIAVFSPTLICEGARSTPGLGKGSGGGIICPHAVCCTGPPRERSCKCCNSPVSTAGTQANHP</sequence>
<organism evidence="1 2">
    <name type="scientific">Persea americana</name>
    <name type="common">Avocado</name>
    <dbReference type="NCBI Taxonomy" id="3435"/>
    <lineage>
        <taxon>Eukaryota</taxon>
        <taxon>Viridiplantae</taxon>
        <taxon>Streptophyta</taxon>
        <taxon>Embryophyta</taxon>
        <taxon>Tracheophyta</taxon>
        <taxon>Spermatophyta</taxon>
        <taxon>Magnoliopsida</taxon>
        <taxon>Magnoliidae</taxon>
        <taxon>Laurales</taxon>
        <taxon>Lauraceae</taxon>
        <taxon>Persea</taxon>
    </lineage>
</organism>
<proteinExistence type="predicted"/>
<gene>
    <name evidence="1" type="ORF">MRB53_012131</name>
</gene>
<reference evidence="1 2" key="1">
    <citation type="journal article" date="2022" name="Hortic Res">
        <title>A haplotype resolved chromosomal level avocado genome allows analysis of novel avocado genes.</title>
        <authorList>
            <person name="Nath O."/>
            <person name="Fletcher S.J."/>
            <person name="Hayward A."/>
            <person name="Shaw L.M."/>
            <person name="Masouleh A.K."/>
            <person name="Furtado A."/>
            <person name="Henry R.J."/>
            <person name="Mitter N."/>
        </authorList>
    </citation>
    <scope>NUCLEOTIDE SEQUENCE [LARGE SCALE GENOMIC DNA]</scope>
    <source>
        <strain evidence="2">cv. Hass</strain>
    </source>
</reference>
<dbReference type="Proteomes" id="UP001234297">
    <property type="component" value="Chromosome 3"/>
</dbReference>
<keyword evidence="2" id="KW-1185">Reference proteome</keyword>
<accession>A0ACC2LWZ8</accession>
<name>A0ACC2LWZ8_PERAE</name>
<comment type="caution">
    <text evidence="1">The sequence shown here is derived from an EMBL/GenBank/DDBJ whole genome shotgun (WGS) entry which is preliminary data.</text>
</comment>
<protein>
    <submittedName>
        <fullName evidence="1">Uncharacterized protein</fullName>
    </submittedName>
</protein>
<dbReference type="EMBL" id="CM056811">
    <property type="protein sequence ID" value="KAJ8637864.1"/>
    <property type="molecule type" value="Genomic_DNA"/>
</dbReference>
<evidence type="ECO:0000313" key="1">
    <source>
        <dbReference type="EMBL" id="KAJ8637864.1"/>
    </source>
</evidence>